<accession>W2Y9L9</accession>
<dbReference type="Gene3D" id="3.30.420.10">
    <property type="entry name" value="Ribonuclease H-like superfamily/Ribonuclease H"/>
    <property type="match status" value="1"/>
</dbReference>
<dbReference type="InterPro" id="IPR036397">
    <property type="entry name" value="RNaseH_sf"/>
</dbReference>
<dbReference type="Proteomes" id="UP000018948">
    <property type="component" value="Unassembled WGS sequence"/>
</dbReference>
<protein>
    <submittedName>
        <fullName evidence="1">Uncharacterized protein</fullName>
    </submittedName>
</protein>
<comment type="caution">
    <text evidence="1">The sequence shown here is derived from an EMBL/GenBank/DDBJ whole genome shotgun (WGS) entry which is preliminary data.</text>
</comment>
<proteinExistence type="predicted"/>
<name>W2Y9L9_PHYNI</name>
<gene>
    <name evidence="1" type="ORF">F442_19799</name>
</gene>
<evidence type="ECO:0000313" key="2">
    <source>
        <dbReference type="Proteomes" id="UP000018948"/>
    </source>
</evidence>
<sequence>MLKEKVSSAIREKWPGWKRQQYAYKMTMLIYGEVVAAGLEQGWKVKMVCQPHRSPDCNILDLAIFYAIQSIQYRQPTNQIDELIKTRRSAETLVRGSA</sequence>
<dbReference type="GO" id="GO:0003676">
    <property type="term" value="F:nucleic acid binding"/>
    <property type="evidence" value="ECO:0007669"/>
    <property type="project" value="InterPro"/>
</dbReference>
<dbReference type="EMBL" id="ANIY01004135">
    <property type="protein sequence ID" value="ETP31323.1"/>
    <property type="molecule type" value="Genomic_DNA"/>
</dbReference>
<dbReference type="PANTHER" id="PTHR47169">
    <property type="entry name" value="OS01G0541250 PROTEIN"/>
    <property type="match status" value="1"/>
</dbReference>
<evidence type="ECO:0000313" key="1">
    <source>
        <dbReference type="EMBL" id="ETP31323.1"/>
    </source>
</evidence>
<organism evidence="1 2">
    <name type="scientific">Phytophthora nicotianae P10297</name>
    <dbReference type="NCBI Taxonomy" id="1317064"/>
    <lineage>
        <taxon>Eukaryota</taxon>
        <taxon>Sar</taxon>
        <taxon>Stramenopiles</taxon>
        <taxon>Oomycota</taxon>
        <taxon>Peronosporomycetes</taxon>
        <taxon>Peronosporales</taxon>
        <taxon>Peronosporaceae</taxon>
        <taxon>Phytophthora</taxon>
    </lineage>
</organism>
<reference evidence="1 2" key="1">
    <citation type="submission" date="2013-11" db="EMBL/GenBank/DDBJ databases">
        <title>The Genome Sequence of Phytophthora parasitica P10297.</title>
        <authorList>
            <consortium name="The Broad Institute Genomics Platform"/>
            <person name="Russ C."/>
            <person name="Tyler B."/>
            <person name="Panabieres F."/>
            <person name="Shan W."/>
            <person name="Tripathy S."/>
            <person name="Grunwald N."/>
            <person name="Machado M."/>
            <person name="Johnson C.S."/>
            <person name="Walker B."/>
            <person name="Young S.K."/>
            <person name="Zeng Q."/>
            <person name="Gargeya S."/>
            <person name="Fitzgerald M."/>
            <person name="Haas B."/>
            <person name="Abouelleil A."/>
            <person name="Allen A.W."/>
            <person name="Alvarado L."/>
            <person name="Arachchi H.M."/>
            <person name="Berlin A.M."/>
            <person name="Chapman S.B."/>
            <person name="Gainer-Dewar J."/>
            <person name="Goldberg J."/>
            <person name="Griggs A."/>
            <person name="Gujja S."/>
            <person name="Hansen M."/>
            <person name="Howarth C."/>
            <person name="Imamovic A."/>
            <person name="Ireland A."/>
            <person name="Larimer J."/>
            <person name="McCowan C."/>
            <person name="Murphy C."/>
            <person name="Pearson M."/>
            <person name="Poon T.W."/>
            <person name="Priest M."/>
            <person name="Roberts A."/>
            <person name="Saif S."/>
            <person name="Shea T."/>
            <person name="Sisk P."/>
            <person name="Sykes S."/>
            <person name="Wortman J."/>
            <person name="Nusbaum C."/>
            <person name="Birren B."/>
        </authorList>
    </citation>
    <scope>NUCLEOTIDE SEQUENCE [LARGE SCALE GENOMIC DNA]</scope>
    <source>
        <strain evidence="1 2">P10297</strain>
    </source>
</reference>
<dbReference type="AlphaFoldDB" id="W2Y9L9"/>